<dbReference type="InterPro" id="IPR002156">
    <property type="entry name" value="RNaseH_domain"/>
</dbReference>
<accession>A0A498J426</accession>
<dbReference type="AlphaFoldDB" id="A0A498J426"/>
<dbReference type="GO" id="GO:0003676">
    <property type="term" value="F:nucleic acid binding"/>
    <property type="evidence" value="ECO:0007669"/>
    <property type="project" value="InterPro"/>
</dbReference>
<dbReference type="Proteomes" id="UP000290289">
    <property type="component" value="Chromosome 9"/>
</dbReference>
<feature type="domain" description="RNase H type-1" evidence="1">
    <location>
        <begin position="53"/>
        <end position="148"/>
    </location>
</feature>
<gene>
    <name evidence="2" type="ORF">DVH24_032705</name>
</gene>
<dbReference type="EMBL" id="RDQH01000335">
    <property type="protein sequence ID" value="RXH90348.1"/>
    <property type="molecule type" value="Genomic_DNA"/>
</dbReference>
<dbReference type="InterPro" id="IPR036397">
    <property type="entry name" value="RNaseH_sf"/>
</dbReference>
<dbReference type="Pfam" id="PF13456">
    <property type="entry name" value="RVT_3"/>
    <property type="match status" value="1"/>
</dbReference>
<sequence>MVATTFGSEYYNTNKSSRSIRNFDVVHRCSHIIKWKGPCAPWLKINFDDSVVGSQAAAGFVIKDHNGSSIVAGTCNLGENTISVAEALALRDTLKFAKVKGFKDICVEGDSKLVINSILNKCRTPRLLKTIIENIRLLARSFSFIFFRLMSFARQIFLLMLLLA</sequence>
<keyword evidence="3" id="KW-1185">Reference proteome</keyword>
<evidence type="ECO:0000259" key="1">
    <source>
        <dbReference type="Pfam" id="PF13456"/>
    </source>
</evidence>
<protein>
    <recommendedName>
        <fullName evidence="1">RNase H type-1 domain-containing protein</fullName>
    </recommendedName>
</protein>
<evidence type="ECO:0000313" key="2">
    <source>
        <dbReference type="EMBL" id="RXH90348.1"/>
    </source>
</evidence>
<name>A0A498J426_MALDO</name>
<dbReference type="CDD" id="cd06222">
    <property type="entry name" value="RNase_H_like"/>
    <property type="match status" value="1"/>
</dbReference>
<dbReference type="Gene3D" id="3.30.420.10">
    <property type="entry name" value="Ribonuclease H-like superfamily/Ribonuclease H"/>
    <property type="match status" value="1"/>
</dbReference>
<dbReference type="PANTHER" id="PTHR47723:SF23">
    <property type="entry name" value="REVERSE TRANSCRIPTASE-LIKE PROTEIN"/>
    <property type="match status" value="1"/>
</dbReference>
<dbReference type="InterPro" id="IPR053151">
    <property type="entry name" value="RNase_H-like"/>
</dbReference>
<dbReference type="InterPro" id="IPR012337">
    <property type="entry name" value="RNaseH-like_sf"/>
</dbReference>
<organism evidence="2 3">
    <name type="scientific">Malus domestica</name>
    <name type="common">Apple</name>
    <name type="synonym">Pyrus malus</name>
    <dbReference type="NCBI Taxonomy" id="3750"/>
    <lineage>
        <taxon>Eukaryota</taxon>
        <taxon>Viridiplantae</taxon>
        <taxon>Streptophyta</taxon>
        <taxon>Embryophyta</taxon>
        <taxon>Tracheophyta</taxon>
        <taxon>Spermatophyta</taxon>
        <taxon>Magnoliopsida</taxon>
        <taxon>eudicotyledons</taxon>
        <taxon>Gunneridae</taxon>
        <taxon>Pentapetalae</taxon>
        <taxon>rosids</taxon>
        <taxon>fabids</taxon>
        <taxon>Rosales</taxon>
        <taxon>Rosaceae</taxon>
        <taxon>Amygdaloideae</taxon>
        <taxon>Maleae</taxon>
        <taxon>Malus</taxon>
    </lineage>
</organism>
<comment type="caution">
    <text evidence="2">The sequence shown here is derived from an EMBL/GenBank/DDBJ whole genome shotgun (WGS) entry which is preliminary data.</text>
</comment>
<dbReference type="PANTHER" id="PTHR47723">
    <property type="entry name" value="OS05G0353850 PROTEIN"/>
    <property type="match status" value="1"/>
</dbReference>
<dbReference type="STRING" id="3750.A0A498J426"/>
<proteinExistence type="predicted"/>
<dbReference type="GO" id="GO:0004523">
    <property type="term" value="F:RNA-DNA hybrid ribonuclease activity"/>
    <property type="evidence" value="ECO:0007669"/>
    <property type="project" value="InterPro"/>
</dbReference>
<evidence type="ECO:0000313" key="3">
    <source>
        <dbReference type="Proteomes" id="UP000290289"/>
    </source>
</evidence>
<dbReference type="InterPro" id="IPR044730">
    <property type="entry name" value="RNase_H-like_dom_plant"/>
</dbReference>
<reference evidence="2 3" key="1">
    <citation type="submission" date="2018-10" db="EMBL/GenBank/DDBJ databases">
        <title>A high-quality apple genome assembly.</title>
        <authorList>
            <person name="Hu J."/>
        </authorList>
    </citation>
    <scope>NUCLEOTIDE SEQUENCE [LARGE SCALE GENOMIC DNA]</scope>
    <source>
        <strain evidence="3">cv. HFTH1</strain>
        <tissue evidence="2">Young leaf</tissue>
    </source>
</reference>
<dbReference type="SUPFAM" id="SSF53098">
    <property type="entry name" value="Ribonuclease H-like"/>
    <property type="match status" value="1"/>
</dbReference>